<evidence type="ECO:0000313" key="1">
    <source>
        <dbReference type="EMBL" id="JAD72919.1"/>
    </source>
</evidence>
<dbReference type="EMBL" id="GBRH01224976">
    <property type="protein sequence ID" value="JAD72919.1"/>
    <property type="molecule type" value="Transcribed_RNA"/>
</dbReference>
<sequence>MISSYHWLEQLRDSTTLARCQANITALSGSRKISPSCT</sequence>
<accession>A0A0A9C9B7</accession>
<protein>
    <submittedName>
        <fullName evidence="1">Uncharacterized protein</fullName>
    </submittedName>
</protein>
<dbReference type="AlphaFoldDB" id="A0A0A9C9B7"/>
<organism evidence="1">
    <name type="scientific">Arundo donax</name>
    <name type="common">Giant reed</name>
    <name type="synonym">Donax arundinaceus</name>
    <dbReference type="NCBI Taxonomy" id="35708"/>
    <lineage>
        <taxon>Eukaryota</taxon>
        <taxon>Viridiplantae</taxon>
        <taxon>Streptophyta</taxon>
        <taxon>Embryophyta</taxon>
        <taxon>Tracheophyta</taxon>
        <taxon>Spermatophyta</taxon>
        <taxon>Magnoliopsida</taxon>
        <taxon>Liliopsida</taxon>
        <taxon>Poales</taxon>
        <taxon>Poaceae</taxon>
        <taxon>PACMAD clade</taxon>
        <taxon>Arundinoideae</taxon>
        <taxon>Arundineae</taxon>
        <taxon>Arundo</taxon>
    </lineage>
</organism>
<reference evidence="1" key="2">
    <citation type="journal article" date="2015" name="Data Brief">
        <title>Shoot transcriptome of the giant reed, Arundo donax.</title>
        <authorList>
            <person name="Barrero R.A."/>
            <person name="Guerrero F.D."/>
            <person name="Moolhuijzen P."/>
            <person name="Goolsby J.A."/>
            <person name="Tidwell J."/>
            <person name="Bellgard S.E."/>
            <person name="Bellgard M.I."/>
        </authorList>
    </citation>
    <scope>NUCLEOTIDE SEQUENCE</scope>
    <source>
        <tissue evidence="1">Shoot tissue taken approximately 20 cm above the soil surface</tissue>
    </source>
</reference>
<proteinExistence type="predicted"/>
<reference evidence="1" key="1">
    <citation type="submission" date="2014-09" db="EMBL/GenBank/DDBJ databases">
        <authorList>
            <person name="Magalhaes I.L.F."/>
            <person name="Oliveira U."/>
            <person name="Santos F.R."/>
            <person name="Vidigal T.H.D.A."/>
            <person name="Brescovit A.D."/>
            <person name="Santos A.J."/>
        </authorList>
    </citation>
    <scope>NUCLEOTIDE SEQUENCE</scope>
    <source>
        <tissue evidence="1">Shoot tissue taken approximately 20 cm above the soil surface</tissue>
    </source>
</reference>
<name>A0A0A9C9B7_ARUDO</name>